<organism evidence="2 3">
    <name type="scientific">Chroococcidiopsis cubana SAG 39.79</name>
    <dbReference type="NCBI Taxonomy" id="388085"/>
    <lineage>
        <taxon>Bacteria</taxon>
        <taxon>Bacillati</taxon>
        <taxon>Cyanobacteriota</taxon>
        <taxon>Cyanophyceae</taxon>
        <taxon>Chroococcidiopsidales</taxon>
        <taxon>Chroococcidiopsidaceae</taxon>
        <taxon>Chroococcidiopsis</taxon>
    </lineage>
</organism>
<feature type="transmembrane region" description="Helical" evidence="1">
    <location>
        <begin position="44"/>
        <end position="66"/>
    </location>
</feature>
<dbReference type="Proteomes" id="UP000282574">
    <property type="component" value="Unassembled WGS sequence"/>
</dbReference>
<accession>A0AB37UMY7</accession>
<keyword evidence="1" id="KW-0812">Transmembrane</keyword>
<dbReference type="AlphaFoldDB" id="A0AB37UMY7"/>
<keyword evidence="3" id="KW-1185">Reference proteome</keyword>
<dbReference type="RefSeq" id="WP_015156771.1">
    <property type="nucleotide sequence ID" value="NZ_JAVKZF010000003.1"/>
</dbReference>
<keyword evidence="1" id="KW-0472">Membrane</keyword>
<feature type="transmembrane region" description="Helical" evidence="1">
    <location>
        <begin position="73"/>
        <end position="92"/>
    </location>
</feature>
<name>A0AB37UMY7_9CYAN</name>
<dbReference type="EMBL" id="RSCK01000012">
    <property type="protein sequence ID" value="RUT12671.1"/>
    <property type="molecule type" value="Genomic_DNA"/>
</dbReference>
<sequence>MNWFLFAAAVISLITFLAHLFWGGREVVIPLLDASDLQEIPKLTMYYCWHIVTIALLFLTCTYAWAALLPTNIPLALAATSIPAACALLNVGLITLRRLKPLDYPQWVFFIPITLLGFLGLFST</sequence>
<evidence type="ECO:0000256" key="1">
    <source>
        <dbReference type="SAM" id="Phobius"/>
    </source>
</evidence>
<protein>
    <submittedName>
        <fullName evidence="2">Uncharacterized protein</fullName>
    </submittedName>
</protein>
<evidence type="ECO:0000313" key="3">
    <source>
        <dbReference type="Proteomes" id="UP000282574"/>
    </source>
</evidence>
<proteinExistence type="predicted"/>
<keyword evidence="1" id="KW-1133">Transmembrane helix</keyword>
<comment type="caution">
    <text evidence="2">The sequence shown here is derived from an EMBL/GenBank/DDBJ whole genome shotgun (WGS) entry which is preliminary data.</text>
</comment>
<gene>
    <name evidence="2" type="ORF">DSM107010_20520</name>
</gene>
<evidence type="ECO:0000313" key="2">
    <source>
        <dbReference type="EMBL" id="RUT12671.1"/>
    </source>
</evidence>
<reference evidence="2 3" key="1">
    <citation type="journal article" date="2019" name="Genome Biol. Evol.">
        <title>Day and night: Metabolic profiles and evolutionary relationships of six axenic non-marine cyanobacteria.</title>
        <authorList>
            <person name="Will S.E."/>
            <person name="Henke P."/>
            <person name="Boedeker C."/>
            <person name="Huang S."/>
            <person name="Brinkmann H."/>
            <person name="Rohde M."/>
            <person name="Jarek M."/>
            <person name="Friedl T."/>
            <person name="Seufert S."/>
            <person name="Schumacher M."/>
            <person name="Overmann J."/>
            <person name="Neumann-Schaal M."/>
            <person name="Petersen J."/>
        </authorList>
    </citation>
    <scope>NUCLEOTIDE SEQUENCE [LARGE SCALE GENOMIC DNA]</scope>
    <source>
        <strain evidence="2 3">SAG 39.79</strain>
    </source>
</reference>
<feature type="transmembrane region" description="Helical" evidence="1">
    <location>
        <begin position="104"/>
        <end position="122"/>
    </location>
</feature>